<evidence type="ECO:0000313" key="3">
    <source>
        <dbReference type="EMBL" id="KAB2350935.1"/>
    </source>
</evidence>
<proteinExistence type="predicted"/>
<feature type="transmembrane region" description="Helical" evidence="2">
    <location>
        <begin position="48"/>
        <end position="74"/>
    </location>
</feature>
<dbReference type="RefSeq" id="WP_151559333.1">
    <property type="nucleotide sequence ID" value="NZ_WBMT01000003.1"/>
</dbReference>
<feature type="region of interest" description="Disordered" evidence="1">
    <location>
        <begin position="1"/>
        <end position="40"/>
    </location>
</feature>
<keyword evidence="4" id="KW-1185">Reference proteome</keyword>
<accession>A0A6H9YXG2</accession>
<dbReference type="Proteomes" id="UP000468735">
    <property type="component" value="Unassembled WGS sequence"/>
</dbReference>
<keyword evidence="2" id="KW-1133">Transmembrane helix</keyword>
<gene>
    <name evidence="3" type="ORF">F8566_08255</name>
</gene>
<evidence type="ECO:0000313" key="4">
    <source>
        <dbReference type="Proteomes" id="UP000468735"/>
    </source>
</evidence>
<evidence type="ECO:0000256" key="2">
    <source>
        <dbReference type="SAM" id="Phobius"/>
    </source>
</evidence>
<sequence>MKGTPPQDRSPYPLPGQFDQPPQARSGGETPAPPYQGRRRSAQKRLILGLKGFSVIYVGATLLLGIAIASIMFVQRPDKITEKLERKPSPFTWTTFFEDERHFTMRINQTTETYDRTGEKVLEGSAGCLAGAIDAATRTLLSNLGCDGRIEASFTTPSKAQVSVHVLRLKDKAAAETAETQLKAAGMRFVTTASVPKRIGARFGKVGSGTRYAVVTAAVSPRQKDAQRIANRGGGFIHAETTAVAIWS</sequence>
<keyword evidence="2" id="KW-0812">Transmembrane</keyword>
<dbReference type="OrthoDB" id="3461776at2"/>
<dbReference type="EMBL" id="WBMT01000003">
    <property type="protein sequence ID" value="KAB2350935.1"/>
    <property type="molecule type" value="Genomic_DNA"/>
</dbReference>
<name>A0A6H9YXG2_9ACTN</name>
<organism evidence="3 4">
    <name type="scientific">Actinomadura rudentiformis</name>
    <dbReference type="NCBI Taxonomy" id="359158"/>
    <lineage>
        <taxon>Bacteria</taxon>
        <taxon>Bacillati</taxon>
        <taxon>Actinomycetota</taxon>
        <taxon>Actinomycetes</taxon>
        <taxon>Streptosporangiales</taxon>
        <taxon>Thermomonosporaceae</taxon>
        <taxon>Actinomadura</taxon>
    </lineage>
</organism>
<comment type="caution">
    <text evidence="3">The sequence shown here is derived from an EMBL/GenBank/DDBJ whole genome shotgun (WGS) entry which is preliminary data.</text>
</comment>
<protein>
    <submittedName>
        <fullName evidence="3">Uncharacterized protein</fullName>
    </submittedName>
</protein>
<evidence type="ECO:0000256" key="1">
    <source>
        <dbReference type="SAM" id="MobiDB-lite"/>
    </source>
</evidence>
<reference evidence="3 4" key="1">
    <citation type="submission" date="2019-09" db="EMBL/GenBank/DDBJ databases">
        <title>Actinomadura physcomitrii sp. nov., a novel actinomycete isolated from moss [Physcomitrium sphaericum (Ludw) Fuernr].</title>
        <authorList>
            <person name="Zhuang X."/>
            <person name="Liu C."/>
        </authorList>
    </citation>
    <scope>NUCLEOTIDE SEQUENCE [LARGE SCALE GENOMIC DNA]</scope>
    <source>
        <strain evidence="3 4">HMC1</strain>
    </source>
</reference>
<dbReference type="AlphaFoldDB" id="A0A6H9YXG2"/>
<keyword evidence="2" id="KW-0472">Membrane</keyword>